<feature type="transmembrane region" description="Helical" evidence="6">
    <location>
        <begin position="218"/>
        <end position="247"/>
    </location>
</feature>
<feature type="transmembrane region" description="Helical" evidence="6">
    <location>
        <begin position="259"/>
        <end position="287"/>
    </location>
</feature>
<dbReference type="PANTHER" id="PTHR21716:SF69">
    <property type="entry name" value="TRANSPORT PROTEIN YUBA-RELATED"/>
    <property type="match status" value="1"/>
</dbReference>
<keyword evidence="4 6" id="KW-1133">Transmembrane helix</keyword>
<dbReference type="Pfam" id="PF01594">
    <property type="entry name" value="AI-2E_transport"/>
    <property type="match status" value="1"/>
</dbReference>
<feature type="transmembrane region" description="Helical" evidence="6">
    <location>
        <begin position="155"/>
        <end position="177"/>
    </location>
</feature>
<evidence type="ECO:0000256" key="2">
    <source>
        <dbReference type="ARBA" id="ARBA00009773"/>
    </source>
</evidence>
<dbReference type="InterPro" id="IPR002549">
    <property type="entry name" value="AI-2E-like"/>
</dbReference>
<accession>A0A4R6BVV4</accession>
<comment type="caution">
    <text evidence="7">The sequence shown here is derived from an EMBL/GenBank/DDBJ whole genome shotgun (WGS) entry which is preliminary data.</text>
</comment>
<comment type="subcellular location">
    <subcellularLocation>
        <location evidence="1">Membrane</location>
        <topology evidence="1">Multi-pass membrane protein</topology>
    </subcellularLocation>
</comment>
<gene>
    <name evidence="7" type="ORF">ERX29_03665</name>
</gene>
<dbReference type="OrthoDB" id="9793390at2"/>
<dbReference type="EMBL" id="SCWB01000004">
    <property type="protein sequence ID" value="TDM12433.1"/>
    <property type="molecule type" value="Genomic_DNA"/>
</dbReference>
<feature type="transmembrane region" description="Helical" evidence="6">
    <location>
        <begin position="308"/>
        <end position="331"/>
    </location>
</feature>
<evidence type="ECO:0000313" key="8">
    <source>
        <dbReference type="Proteomes" id="UP000294802"/>
    </source>
</evidence>
<organism evidence="7 8">
    <name type="scientific">Macrococcus lamae</name>
    <dbReference type="NCBI Taxonomy" id="198484"/>
    <lineage>
        <taxon>Bacteria</taxon>
        <taxon>Bacillati</taxon>
        <taxon>Bacillota</taxon>
        <taxon>Bacilli</taxon>
        <taxon>Bacillales</taxon>
        <taxon>Staphylococcaceae</taxon>
        <taxon>Macrococcus</taxon>
    </lineage>
</organism>
<keyword evidence="5 6" id="KW-0472">Membrane</keyword>
<comment type="similarity">
    <text evidence="2">Belongs to the autoinducer-2 exporter (AI-2E) (TC 2.A.86) family.</text>
</comment>
<dbReference type="PANTHER" id="PTHR21716">
    <property type="entry name" value="TRANSMEMBRANE PROTEIN"/>
    <property type="match status" value="1"/>
</dbReference>
<dbReference type="Proteomes" id="UP000294802">
    <property type="component" value="Unassembled WGS sequence"/>
</dbReference>
<evidence type="ECO:0000256" key="1">
    <source>
        <dbReference type="ARBA" id="ARBA00004141"/>
    </source>
</evidence>
<reference evidence="7 8" key="1">
    <citation type="submission" date="2019-01" db="EMBL/GenBank/DDBJ databases">
        <title>Draft genome sequences of the type strains of six Macrococcus species.</title>
        <authorList>
            <person name="Mazhar S."/>
            <person name="Altermann E."/>
            <person name="Hill C."/>
            <person name="Mcauliffe O."/>
        </authorList>
    </citation>
    <scope>NUCLEOTIDE SEQUENCE [LARGE SCALE GENOMIC DNA]</scope>
    <source>
        <strain evidence="7 8">CCM4815</strain>
    </source>
</reference>
<protein>
    <submittedName>
        <fullName evidence="7">AI-2E family transporter</fullName>
    </submittedName>
</protein>
<evidence type="ECO:0000256" key="5">
    <source>
        <dbReference type="ARBA" id="ARBA00023136"/>
    </source>
</evidence>
<dbReference type="RefSeq" id="WP_133443338.1">
    <property type="nucleotide sequence ID" value="NZ_SCWB01000004.1"/>
</dbReference>
<evidence type="ECO:0000256" key="6">
    <source>
        <dbReference type="SAM" id="Phobius"/>
    </source>
</evidence>
<keyword evidence="3 6" id="KW-0812">Transmembrane</keyword>
<proteinExistence type="inferred from homology"/>
<name>A0A4R6BVV4_9STAP</name>
<evidence type="ECO:0000313" key="7">
    <source>
        <dbReference type="EMBL" id="TDM12433.1"/>
    </source>
</evidence>
<keyword evidence="8" id="KW-1185">Reference proteome</keyword>
<evidence type="ECO:0000256" key="4">
    <source>
        <dbReference type="ARBA" id="ARBA00022989"/>
    </source>
</evidence>
<dbReference type="AlphaFoldDB" id="A0A4R6BVV4"/>
<feature type="transmembrane region" description="Helical" evidence="6">
    <location>
        <begin position="72"/>
        <end position="95"/>
    </location>
</feature>
<evidence type="ECO:0000256" key="3">
    <source>
        <dbReference type="ARBA" id="ARBA00022692"/>
    </source>
</evidence>
<feature type="transmembrane region" description="Helical" evidence="6">
    <location>
        <begin position="30"/>
        <end position="52"/>
    </location>
</feature>
<dbReference type="GO" id="GO:0055085">
    <property type="term" value="P:transmembrane transport"/>
    <property type="evidence" value="ECO:0007669"/>
    <property type="project" value="TreeGrafter"/>
</dbReference>
<sequence>MLNKAWVRVAIGLLLAFLLVKYFLEINHIFYPVIVIVNSIVLPLLLGGFLYYITVPFQTFLEKKRVPRWGSLIIIILLMLLLATSFVSIVGPVLVGQVNSFIDNLPQIQREFESYISYALDQREKLPEGLKNGINEGIQKVNDYTGTLLSGAVSYITKFISTLFLLILVPFFLIYMLKDHDRFIPFVASPFTGSRKKFVVDLFKNIDKTLKNYIQGQVTVSIILGSLLLIGYLIIGLDYALVLALWGMLTNLIPFLGPYLAVIPAIVIALIQDPIMVVYVVIIMFVAQQLEGNVITPNIMGKSLNIHPLTIITVILAAGNLGGFFAILIAVPTYAVLKTIVTSFYKHRQNIQLEAQKVVKDQPKP</sequence>
<feature type="transmembrane region" description="Helical" evidence="6">
    <location>
        <begin position="5"/>
        <end position="24"/>
    </location>
</feature>
<dbReference type="GO" id="GO:0016020">
    <property type="term" value="C:membrane"/>
    <property type="evidence" value="ECO:0007669"/>
    <property type="project" value="UniProtKB-SubCell"/>
</dbReference>